<feature type="region of interest" description="Disordered" evidence="1">
    <location>
        <begin position="62"/>
        <end position="88"/>
    </location>
</feature>
<feature type="region of interest" description="Disordered" evidence="1">
    <location>
        <begin position="1"/>
        <end position="39"/>
    </location>
</feature>
<protein>
    <submittedName>
        <fullName evidence="2">Uncharacterized protein</fullName>
    </submittedName>
</protein>
<name>A0A834EQB7_9CHIR</name>
<evidence type="ECO:0000313" key="2">
    <source>
        <dbReference type="EMBL" id="KAF6125196.1"/>
    </source>
</evidence>
<dbReference type="EMBL" id="JABVXQ010000002">
    <property type="protein sequence ID" value="KAF6125196.1"/>
    <property type="molecule type" value="Genomic_DNA"/>
</dbReference>
<gene>
    <name evidence="2" type="ORF">HJG60_009721</name>
</gene>
<evidence type="ECO:0000256" key="1">
    <source>
        <dbReference type="SAM" id="MobiDB-lite"/>
    </source>
</evidence>
<reference evidence="2 3" key="1">
    <citation type="journal article" date="2020" name="Nature">
        <title>Six reference-quality genomes reveal evolution of bat adaptations.</title>
        <authorList>
            <person name="Jebb D."/>
            <person name="Huang Z."/>
            <person name="Pippel M."/>
            <person name="Hughes G.M."/>
            <person name="Lavrichenko K."/>
            <person name="Devanna P."/>
            <person name="Winkler S."/>
            <person name="Jermiin L.S."/>
            <person name="Skirmuntt E.C."/>
            <person name="Katzourakis A."/>
            <person name="Burkitt-Gray L."/>
            <person name="Ray D.A."/>
            <person name="Sullivan K.A.M."/>
            <person name="Roscito J.G."/>
            <person name="Kirilenko B.M."/>
            <person name="Davalos L.M."/>
            <person name="Corthals A.P."/>
            <person name="Power M.L."/>
            <person name="Jones G."/>
            <person name="Ransome R.D."/>
            <person name="Dechmann D.K.N."/>
            <person name="Locatelli A.G."/>
            <person name="Puechmaille S.J."/>
            <person name="Fedrigo O."/>
            <person name="Jarvis E.D."/>
            <person name="Hiller M."/>
            <person name="Vernes S.C."/>
            <person name="Myers E.W."/>
            <person name="Teeling E.C."/>
        </authorList>
    </citation>
    <scope>NUCLEOTIDE SEQUENCE [LARGE SCALE GENOMIC DNA]</scope>
    <source>
        <strain evidence="2">Bat1K_MPI-CBG_1</strain>
    </source>
</reference>
<organism evidence="2 3">
    <name type="scientific">Phyllostomus discolor</name>
    <name type="common">pale spear-nosed bat</name>
    <dbReference type="NCBI Taxonomy" id="89673"/>
    <lineage>
        <taxon>Eukaryota</taxon>
        <taxon>Metazoa</taxon>
        <taxon>Chordata</taxon>
        <taxon>Craniata</taxon>
        <taxon>Vertebrata</taxon>
        <taxon>Euteleostomi</taxon>
        <taxon>Mammalia</taxon>
        <taxon>Eutheria</taxon>
        <taxon>Laurasiatheria</taxon>
        <taxon>Chiroptera</taxon>
        <taxon>Yangochiroptera</taxon>
        <taxon>Phyllostomidae</taxon>
        <taxon>Phyllostominae</taxon>
        <taxon>Phyllostomus</taxon>
    </lineage>
</organism>
<dbReference type="AlphaFoldDB" id="A0A834EQB7"/>
<accession>A0A834EQB7</accession>
<dbReference type="Proteomes" id="UP000664940">
    <property type="component" value="Unassembled WGS sequence"/>
</dbReference>
<comment type="caution">
    <text evidence="2">The sequence shown here is derived from an EMBL/GenBank/DDBJ whole genome shotgun (WGS) entry which is preliminary data.</text>
</comment>
<evidence type="ECO:0000313" key="3">
    <source>
        <dbReference type="Proteomes" id="UP000664940"/>
    </source>
</evidence>
<proteinExistence type="predicted"/>
<sequence>MTEPAQPPSAFGTFSPPSLPSSFGTTFPPPRGPDLARLSPRLAPSLLPLPTSRLRVCVQAWEGGEPEGGGDQRMAESSLSPFPEPAHGVEQDSMRILHTTQNDTRSKTEVVYSCNFPLNMFGP</sequence>